<accession>A0ABR0AXW4</accession>
<feature type="transmembrane region" description="Helical" evidence="6">
    <location>
        <begin position="99"/>
        <end position="119"/>
    </location>
</feature>
<feature type="transmembrane region" description="Helical" evidence="6">
    <location>
        <begin position="229"/>
        <end position="255"/>
    </location>
</feature>
<dbReference type="SUPFAM" id="SSF81321">
    <property type="entry name" value="Family A G protein-coupled receptor-like"/>
    <property type="match status" value="1"/>
</dbReference>
<evidence type="ECO:0000313" key="7">
    <source>
        <dbReference type="EMBL" id="KAK4029976.1"/>
    </source>
</evidence>
<comment type="subcellular location">
    <subcellularLocation>
        <location evidence="1">Cell membrane</location>
        <topology evidence="1">Multi-pass membrane protein</topology>
    </subcellularLocation>
</comment>
<proteinExistence type="predicted"/>
<sequence>MNGSSGNYDDDVVRTSSGEIFNPMVLSFTAIITKLVVVSLGIPFNLFVICPLANVRRLRKKIRNVFQLGISLSHLSSFVPPTIELVYYLHPNEYVCQSFMATVLVPQACLLSNCILALIDRSLAMAYPLRYREKMTGRLVRYVMIACSTLIVFLVKIRLHRRPCRSPLRNSHKSHSKQTKKHLNEAKTVRLGASATFTDNSIVNIDHSVSEPMSVHISKKRLNQMELEANLTLVISVGSLCITPLLGIGFVASYLACEFIYGESECSGFTLVGPYVRDVSLLPAVYGPIILLIRNEELRQVLFILAHACKWIEKSSRVFLSIAAFRLINKGEREMNQKWNLQFNPIESKLGSMGVWLQKANAPDYE</sequence>
<feature type="transmembrane region" description="Helical" evidence="6">
    <location>
        <begin position="20"/>
        <end position="53"/>
    </location>
</feature>
<evidence type="ECO:0008006" key="9">
    <source>
        <dbReference type="Google" id="ProtNLM"/>
    </source>
</evidence>
<reference evidence="7 8" key="1">
    <citation type="journal article" date="2023" name="Nucleic Acids Res.">
        <title>The hologenome of Daphnia magna reveals possible DNA methylation and microbiome-mediated evolution of the host genome.</title>
        <authorList>
            <person name="Chaturvedi A."/>
            <person name="Li X."/>
            <person name="Dhandapani V."/>
            <person name="Marshall H."/>
            <person name="Kissane S."/>
            <person name="Cuenca-Cambronero M."/>
            <person name="Asole G."/>
            <person name="Calvet F."/>
            <person name="Ruiz-Romero M."/>
            <person name="Marangio P."/>
            <person name="Guigo R."/>
            <person name="Rago D."/>
            <person name="Mirbahai L."/>
            <person name="Eastwood N."/>
            <person name="Colbourne J.K."/>
            <person name="Zhou J."/>
            <person name="Mallon E."/>
            <person name="Orsini L."/>
        </authorList>
    </citation>
    <scope>NUCLEOTIDE SEQUENCE [LARGE SCALE GENOMIC DNA]</scope>
    <source>
        <strain evidence="7">LRV0_1</strain>
    </source>
</reference>
<gene>
    <name evidence="7" type="ORF">OUZ56_022932</name>
</gene>
<evidence type="ECO:0000256" key="2">
    <source>
        <dbReference type="ARBA" id="ARBA00022475"/>
    </source>
</evidence>
<evidence type="ECO:0000256" key="1">
    <source>
        <dbReference type="ARBA" id="ARBA00004651"/>
    </source>
</evidence>
<keyword evidence="2" id="KW-1003">Cell membrane</keyword>
<evidence type="ECO:0000313" key="8">
    <source>
        <dbReference type="Proteomes" id="UP001234178"/>
    </source>
</evidence>
<keyword evidence="5" id="KW-0807">Transducer</keyword>
<keyword evidence="6" id="KW-0472">Membrane</keyword>
<organism evidence="7 8">
    <name type="scientific">Daphnia magna</name>
    <dbReference type="NCBI Taxonomy" id="35525"/>
    <lineage>
        <taxon>Eukaryota</taxon>
        <taxon>Metazoa</taxon>
        <taxon>Ecdysozoa</taxon>
        <taxon>Arthropoda</taxon>
        <taxon>Crustacea</taxon>
        <taxon>Branchiopoda</taxon>
        <taxon>Diplostraca</taxon>
        <taxon>Cladocera</taxon>
        <taxon>Anomopoda</taxon>
        <taxon>Daphniidae</taxon>
        <taxon>Daphnia</taxon>
    </lineage>
</organism>
<keyword evidence="6" id="KW-1133">Transmembrane helix</keyword>
<name>A0ABR0AXW4_9CRUS</name>
<comment type="caution">
    <text evidence="7">The sequence shown here is derived from an EMBL/GenBank/DDBJ whole genome shotgun (WGS) entry which is preliminary data.</text>
</comment>
<evidence type="ECO:0000256" key="3">
    <source>
        <dbReference type="ARBA" id="ARBA00023040"/>
    </source>
</evidence>
<evidence type="ECO:0000256" key="6">
    <source>
        <dbReference type="SAM" id="Phobius"/>
    </source>
</evidence>
<keyword evidence="3" id="KW-0297">G-protein coupled receptor</keyword>
<dbReference type="Proteomes" id="UP001234178">
    <property type="component" value="Unassembled WGS sequence"/>
</dbReference>
<keyword evidence="8" id="KW-1185">Reference proteome</keyword>
<dbReference type="Gene3D" id="1.20.1070.10">
    <property type="entry name" value="Rhodopsin 7-helix transmembrane proteins"/>
    <property type="match status" value="1"/>
</dbReference>
<feature type="transmembrane region" description="Helical" evidence="6">
    <location>
        <begin position="139"/>
        <end position="159"/>
    </location>
</feature>
<dbReference type="InterPro" id="IPR050569">
    <property type="entry name" value="TAAR"/>
</dbReference>
<evidence type="ECO:0000256" key="5">
    <source>
        <dbReference type="ARBA" id="ARBA00023224"/>
    </source>
</evidence>
<keyword evidence="4" id="KW-0675">Receptor</keyword>
<keyword evidence="6" id="KW-0812">Transmembrane</keyword>
<evidence type="ECO:0000256" key="4">
    <source>
        <dbReference type="ARBA" id="ARBA00023170"/>
    </source>
</evidence>
<dbReference type="EMBL" id="JAOYFB010000039">
    <property type="protein sequence ID" value="KAK4029976.1"/>
    <property type="molecule type" value="Genomic_DNA"/>
</dbReference>
<dbReference type="PANTHER" id="PTHR24249">
    <property type="entry name" value="HISTAMINE RECEPTOR-RELATED G-PROTEIN COUPLED RECEPTOR"/>
    <property type="match status" value="1"/>
</dbReference>
<dbReference type="PANTHER" id="PTHR24249:SF411">
    <property type="entry name" value="G-PROTEIN COUPLED RECEPTORS FAMILY 1 PROFILE DOMAIN-CONTAINING PROTEIN"/>
    <property type="match status" value="1"/>
</dbReference>
<protein>
    <recommendedName>
        <fullName evidence="9">G-protein coupled receptors family 1 profile domain-containing protein</fullName>
    </recommendedName>
</protein>